<dbReference type="EnsemblPlants" id="TraesCS2A02G538900.1">
    <property type="protein sequence ID" value="TraesCS2A02G538900.1"/>
    <property type="gene ID" value="TraesCS2A02G538900"/>
</dbReference>
<feature type="region of interest" description="Disordered" evidence="2">
    <location>
        <begin position="69"/>
        <end position="101"/>
    </location>
</feature>
<keyword evidence="1" id="KW-0479">Metal-binding</keyword>
<evidence type="ECO:0000256" key="2">
    <source>
        <dbReference type="SAM" id="MobiDB-lite"/>
    </source>
</evidence>
<dbReference type="SMR" id="A0A3B6B725"/>
<evidence type="ECO:0008006" key="5">
    <source>
        <dbReference type="Google" id="ProtNLM"/>
    </source>
</evidence>
<keyword evidence="4" id="KW-1185">Reference proteome</keyword>
<proteinExistence type="predicted"/>
<dbReference type="Gramene" id="TraesCS2A02G538900.1">
    <property type="protein sequence ID" value="TraesCS2A02G538900.1"/>
    <property type="gene ID" value="TraesCS2A02G538900"/>
</dbReference>
<evidence type="ECO:0000313" key="4">
    <source>
        <dbReference type="Proteomes" id="UP000019116"/>
    </source>
</evidence>
<reference evidence="3" key="1">
    <citation type="submission" date="2018-08" db="EMBL/GenBank/DDBJ databases">
        <authorList>
            <person name="Rossello M."/>
        </authorList>
    </citation>
    <scope>NUCLEOTIDE SEQUENCE [LARGE SCALE GENOMIC DNA]</scope>
    <source>
        <strain evidence="3">cv. Chinese Spring</strain>
    </source>
</reference>
<dbReference type="Gramene" id="TraesMAC2A03G00798440.1">
    <property type="protein sequence ID" value="TraesMAC2A03G00798440.1"/>
    <property type="gene ID" value="TraesMAC2A03G00798440"/>
</dbReference>
<dbReference type="OrthoDB" id="1923658at2759"/>
<dbReference type="Gramene" id="TraesSYM2A03G00808260.1">
    <property type="protein sequence ID" value="TraesSYM2A03G00808260.1"/>
    <property type="gene ID" value="TraesSYM2A03G00808260"/>
</dbReference>
<accession>A0A3B6B725</accession>
<sequence length="140" mass="15597">MKKIVVKLELQCDRQKQKAIKTVSTLCGIDQIVVDTKDGKMGTVDPVHVVCKLRKRFCSVWIVSVGPAKEEKKNGDNEGNKTDVNKEKTNGSGDKTDGNTKGACTPIPVCQPCYPPHWYPQPCYLVHTEEHPHEYACVIC</sequence>
<dbReference type="PaxDb" id="4565-Traes_2AL_78A621F5D.1"/>
<dbReference type="PANTHER" id="PTHR45811">
    <property type="entry name" value="COPPER TRANSPORT PROTEIN FAMILY-RELATED"/>
    <property type="match status" value="1"/>
</dbReference>
<dbReference type="GO" id="GO:0046872">
    <property type="term" value="F:metal ion binding"/>
    <property type="evidence" value="ECO:0007669"/>
    <property type="project" value="UniProtKB-KW"/>
</dbReference>
<dbReference type="Gramene" id="TraesRN2A0101250800.1">
    <property type="protein sequence ID" value="TraesRN2A0101250800.1"/>
    <property type="gene ID" value="TraesRN2A0101250800"/>
</dbReference>
<dbReference type="Gramene" id="TraesARI2A03G00808510.1">
    <property type="protein sequence ID" value="TraesARI2A03G00808510.1"/>
    <property type="gene ID" value="TraesARI2A03G00808510"/>
</dbReference>
<evidence type="ECO:0000313" key="3">
    <source>
        <dbReference type="EnsemblPlants" id="TraesCS2A02G538900.1"/>
    </source>
</evidence>
<dbReference type="Gene3D" id="3.30.70.100">
    <property type="match status" value="1"/>
</dbReference>
<protein>
    <recommendedName>
        <fullName evidence="5">HMA domain-containing protein</fullName>
    </recommendedName>
</protein>
<dbReference type="AlphaFoldDB" id="A0A3B6B725"/>
<name>A0A3B6B725_WHEAT</name>
<dbReference type="STRING" id="4565.A0A3B6B725"/>
<feature type="compositionally biased region" description="Basic and acidic residues" evidence="2">
    <location>
        <begin position="69"/>
        <end position="98"/>
    </location>
</feature>
<dbReference type="InterPro" id="IPR051863">
    <property type="entry name" value="HIPP"/>
</dbReference>
<dbReference type="Proteomes" id="UP000019116">
    <property type="component" value="Chromosome 2A"/>
</dbReference>
<dbReference type="Gramene" id="TraesCS2A03G1244100.1">
    <property type="protein sequence ID" value="TraesCS2A03G1244100.1.CDS"/>
    <property type="gene ID" value="TraesCS2A03G1244100"/>
</dbReference>
<dbReference type="Gramene" id="TraesNOR2A03G00809820.1">
    <property type="protein sequence ID" value="TraesNOR2A03G00809820.1"/>
    <property type="gene ID" value="TraesNOR2A03G00809820"/>
</dbReference>
<dbReference type="PANTHER" id="PTHR45811:SF49">
    <property type="entry name" value="OS04G0667600 PROTEIN"/>
    <property type="match status" value="1"/>
</dbReference>
<organism evidence="3">
    <name type="scientific">Triticum aestivum</name>
    <name type="common">Wheat</name>
    <dbReference type="NCBI Taxonomy" id="4565"/>
    <lineage>
        <taxon>Eukaryota</taxon>
        <taxon>Viridiplantae</taxon>
        <taxon>Streptophyta</taxon>
        <taxon>Embryophyta</taxon>
        <taxon>Tracheophyta</taxon>
        <taxon>Spermatophyta</taxon>
        <taxon>Magnoliopsida</taxon>
        <taxon>Liliopsida</taxon>
        <taxon>Poales</taxon>
        <taxon>Poaceae</taxon>
        <taxon>BOP clade</taxon>
        <taxon>Pooideae</taxon>
        <taxon>Triticodae</taxon>
        <taxon>Triticeae</taxon>
        <taxon>Triticinae</taxon>
        <taxon>Triticum</taxon>
    </lineage>
</organism>
<evidence type="ECO:0000256" key="1">
    <source>
        <dbReference type="ARBA" id="ARBA00022723"/>
    </source>
</evidence>
<reference evidence="3" key="2">
    <citation type="submission" date="2018-10" db="UniProtKB">
        <authorList>
            <consortium name="EnsemblPlants"/>
        </authorList>
    </citation>
    <scope>IDENTIFICATION</scope>
</reference>